<dbReference type="RefSeq" id="WP_092725542.1">
    <property type="nucleotide sequence ID" value="NZ_FNGW01000004.1"/>
</dbReference>
<organism evidence="1 2">
    <name type="scientific">Romboutsia lituseburensis DSM 797</name>
    <dbReference type="NCBI Taxonomy" id="1121325"/>
    <lineage>
        <taxon>Bacteria</taxon>
        <taxon>Bacillati</taxon>
        <taxon>Bacillota</taxon>
        <taxon>Clostridia</taxon>
        <taxon>Peptostreptococcales</taxon>
        <taxon>Peptostreptococcaceae</taxon>
        <taxon>Romboutsia</taxon>
    </lineage>
</organism>
<accession>A0A1G9P325</accession>
<reference evidence="1 2" key="1">
    <citation type="submission" date="2016-10" db="EMBL/GenBank/DDBJ databases">
        <authorList>
            <person name="de Groot N.N."/>
        </authorList>
    </citation>
    <scope>NUCLEOTIDE SEQUENCE [LARGE SCALE GENOMIC DNA]</scope>
    <source>
        <strain evidence="1 2">DSM 797</strain>
    </source>
</reference>
<dbReference type="STRING" id="1121325.SAMN04515677_104198"/>
<dbReference type="AlphaFoldDB" id="A0A1G9P325"/>
<name>A0A1G9P325_9FIRM</name>
<evidence type="ECO:0000313" key="1">
    <source>
        <dbReference type="EMBL" id="SDL93262.1"/>
    </source>
</evidence>
<keyword evidence="2" id="KW-1185">Reference proteome</keyword>
<evidence type="ECO:0000313" key="2">
    <source>
        <dbReference type="Proteomes" id="UP000199068"/>
    </source>
</evidence>
<dbReference type="Proteomes" id="UP000199068">
    <property type="component" value="Unassembled WGS sequence"/>
</dbReference>
<proteinExistence type="predicted"/>
<protein>
    <submittedName>
        <fullName evidence="1">Uncharacterized protein</fullName>
    </submittedName>
</protein>
<sequence>MNVLENRKKICTKKKVSLFIKNIMKTRVNIKKDYAQGYYKEDRLENIKSKLNEIEESVLSYNQHKSYIGENQLSINIKELEKVYCDIIE</sequence>
<dbReference type="EMBL" id="FNGW01000004">
    <property type="protein sequence ID" value="SDL93262.1"/>
    <property type="molecule type" value="Genomic_DNA"/>
</dbReference>
<gene>
    <name evidence="1" type="ORF">SAMN04515677_104198</name>
</gene>